<dbReference type="PANTHER" id="PTHR45632:SF3">
    <property type="entry name" value="KELCH-LIKE PROTEIN 32"/>
    <property type="match status" value="1"/>
</dbReference>
<dbReference type="SMART" id="SM00612">
    <property type="entry name" value="Kelch"/>
    <property type="match status" value="5"/>
</dbReference>
<keyword evidence="2" id="KW-0677">Repeat</keyword>
<protein>
    <submittedName>
        <fullName evidence="3">Kelch motif protein</fullName>
    </submittedName>
</protein>
<dbReference type="Gene3D" id="2.120.10.80">
    <property type="entry name" value="Kelch-type beta propeller"/>
    <property type="match status" value="2"/>
</dbReference>
<dbReference type="PANTHER" id="PTHR45632">
    <property type="entry name" value="LD33804P"/>
    <property type="match status" value="1"/>
</dbReference>
<keyword evidence="1" id="KW-0880">Kelch repeat</keyword>
<dbReference type="AlphaFoldDB" id="A0A4R6SKM0"/>
<dbReference type="Proteomes" id="UP000295444">
    <property type="component" value="Unassembled WGS sequence"/>
</dbReference>
<sequence length="319" mass="34060">MGNQTPSKWVSRPPLLRARAALGVARVGSDIFAVGGFTDERVWPDTEARHATGDLDWHEVKKIPQARANHATAVVAGLIYAIGGIRSNDKSLDSVEVYDPVSGHWTNGPRLPERRNSASAAGLGGLLYLVGGFIPSGPDSGTTTDSVLVHDPAGNGWTALSPMPTPREKFRLVALEDHLYALGGFSADEQSMSSVERYDPARDQWSAVHDMQESRILACVVATKIGHRPVIVAVAGTEAKDGVPIGSRRTTEIYDPAMDRWSLLDVLLPKPRGSVDGTVEQEGTVVIVGGVTTPHADGSRAFVSDVDALDLEHSGAEFE</sequence>
<name>A0A4R6SKM0_LABRH</name>
<comment type="caution">
    <text evidence="3">The sequence shown here is derived from an EMBL/GenBank/DDBJ whole genome shotgun (WGS) entry which is preliminary data.</text>
</comment>
<evidence type="ECO:0000313" key="3">
    <source>
        <dbReference type="EMBL" id="TDQ04956.1"/>
    </source>
</evidence>
<dbReference type="InterPro" id="IPR015915">
    <property type="entry name" value="Kelch-typ_b-propeller"/>
</dbReference>
<organism evidence="3 4">
    <name type="scientific">Labedaea rhizosphaerae</name>
    <dbReference type="NCBI Taxonomy" id="598644"/>
    <lineage>
        <taxon>Bacteria</taxon>
        <taxon>Bacillati</taxon>
        <taxon>Actinomycetota</taxon>
        <taxon>Actinomycetes</taxon>
        <taxon>Pseudonocardiales</taxon>
        <taxon>Pseudonocardiaceae</taxon>
        <taxon>Labedaea</taxon>
    </lineage>
</organism>
<reference evidence="3 4" key="1">
    <citation type="submission" date="2019-03" db="EMBL/GenBank/DDBJ databases">
        <title>Genomic Encyclopedia of Type Strains, Phase IV (KMG-IV): sequencing the most valuable type-strain genomes for metagenomic binning, comparative biology and taxonomic classification.</title>
        <authorList>
            <person name="Goeker M."/>
        </authorList>
    </citation>
    <scope>NUCLEOTIDE SEQUENCE [LARGE SCALE GENOMIC DNA]</scope>
    <source>
        <strain evidence="3 4">DSM 45361</strain>
    </source>
</reference>
<dbReference type="Pfam" id="PF01344">
    <property type="entry name" value="Kelch_1"/>
    <property type="match status" value="3"/>
</dbReference>
<keyword evidence="4" id="KW-1185">Reference proteome</keyword>
<dbReference type="RefSeq" id="WP_166659018.1">
    <property type="nucleotide sequence ID" value="NZ_SNXZ01000001.1"/>
</dbReference>
<dbReference type="InterPro" id="IPR011043">
    <property type="entry name" value="Gal_Oxase/kelch_b-propeller"/>
</dbReference>
<dbReference type="SUPFAM" id="SSF50965">
    <property type="entry name" value="Galactose oxidase, central domain"/>
    <property type="match status" value="1"/>
</dbReference>
<evidence type="ECO:0000256" key="2">
    <source>
        <dbReference type="ARBA" id="ARBA00022737"/>
    </source>
</evidence>
<evidence type="ECO:0000313" key="4">
    <source>
        <dbReference type="Proteomes" id="UP000295444"/>
    </source>
</evidence>
<proteinExistence type="predicted"/>
<gene>
    <name evidence="3" type="ORF">EV186_101919</name>
</gene>
<dbReference type="EMBL" id="SNXZ01000001">
    <property type="protein sequence ID" value="TDQ04956.1"/>
    <property type="molecule type" value="Genomic_DNA"/>
</dbReference>
<evidence type="ECO:0000256" key="1">
    <source>
        <dbReference type="ARBA" id="ARBA00022441"/>
    </source>
</evidence>
<dbReference type="InterPro" id="IPR006652">
    <property type="entry name" value="Kelch_1"/>
</dbReference>
<accession>A0A4R6SKM0</accession>